<accession>A0A1A9F2S8</accession>
<reference evidence="1 2" key="2">
    <citation type="journal article" date="2018" name="Int. J. Syst. Evol. Microbiol.">
        <title>Marinobacterium aestuarii sp. nov., a benzene-degrading marine bacterium isolated from estuary sediment.</title>
        <authorList>
            <person name="Bae S.S."/>
            <person name="Jung J."/>
            <person name="Chung D."/>
            <person name="Baek K."/>
        </authorList>
    </citation>
    <scope>NUCLEOTIDE SEQUENCE [LARGE SCALE GENOMIC DNA]</scope>
    <source>
        <strain evidence="1 2">ST58-10</strain>
    </source>
</reference>
<dbReference type="AlphaFoldDB" id="A0A1A9F2S8"/>
<dbReference type="RefSeq" id="WP_067386118.1">
    <property type="nucleotide sequence ID" value="NZ_CP015839.1"/>
</dbReference>
<evidence type="ECO:0000313" key="1">
    <source>
        <dbReference type="EMBL" id="ANG64516.1"/>
    </source>
</evidence>
<dbReference type="Proteomes" id="UP000078070">
    <property type="component" value="Chromosome"/>
</dbReference>
<dbReference type="EMBL" id="CP015839">
    <property type="protein sequence ID" value="ANG64516.1"/>
    <property type="molecule type" value="Genomic_DNA"/>
</dbReference>
<proteinExistence type="predicted"/>
<name>A0A1A9F2S8_9GAMM</name>
<protein>
    <submittedName>
        <fullName evidence="1">Uncharacterized protein</fullName>
    </submittedName>
</protein>
<keyword evidence="2" id="KW-1185">Reference proteome</keyword>
<gene>
    <name evidence="1" type="ORF">A8C75_19950</name>
</gene>
<dbReference type="KEGG" id="mars:A8C75_19950"/>
<organism evidence="1 2">
    <name type="scientific">Marinobacterium aestuarii</name>
    <dbReference type="NCBI Taxonomy" id="1821621"/>
    <lineage>
        <taxon>Bacteria</taxon>
        <taxon>Pseudomonadati</taxon>
        <taxon>Pseudomonadota</taxon>
        <taxon>Gammaproteobacteria</taxon>
        <taxon>Oceanospirillales</taxon>
        <taxon>Oceanospirillaceae</taxon>
        <taxon>Marinobacterium</taxon>
    </lineage>
</organism>
<evidence type="ECO:0000313" key="2">
    <source>
        <dbReference type="Proteomes" id="UP000078070"/>
    </source>
</evidence>
<sequence length="88" mass="9715">MIDISIGRMNLRLAPVFRDRASAIAREIGAGLRQQFASDLTLGRLEASLETLDVPPLRLNPALSDRRLGMQIAAAICQQLRARSVQEM</sequence>
<reference evidence="2" key="1">
    <citation type="submission" date="2016-05" db="EMBL/GenBank/DDBJ databases">
        <authorList>
            <person name="Baek K."/>
            <person name="Yang S.-J."/>
        </authorList>
    </citation>
    <scope>NUCLEOTIDE SEQUENCE [LARGE SCALE GENOMIC DNA]</scope>
    <source>
        <strain evidence="2">ST58-10</strain>
    </source>
</reference>
<dbReference type="OrthoDB" id="9842748at2"/>
<dbReference type="STRING" id="1821621.A8C75_19950"/>